<dbReference type="EMBL" id="SBIJ01000014">
    <property type="protein sequence ID" value="TNH43559.1"/>
    <property type="molecule type" value="Genomic_DNA"/>
</dbReference>
<feature type="domain" description="BON" evidence="2">
    <location>
        <begin position="57"/>
        <end position="125"/>
    </location>
</feature>
<feature type="signal peptide" evidence="1">
    <location>
        <begin position="1"/>
        <end position="26"/>
    </location>
</feature>
<evidence type="ECO:0000256" key="1">
    <source>
        <dbReference type="SAM" id="SignalP"/>
    </source>
</evidence>
<evidence type="ECO:0000313" key="4">
    <source>
        <dbReference type="Proteomes" id="UP000307592"/>
    </source>
</evidence>
<dbReference type="SMART" id="SM00749">
    <property type="entry name" value="BON"/>
    <property type="match status" value="1"/>
</dbReference>
<dbReference type="InterPro" id="IPR007055">
    <property type="entry name" value="BON_dom"/>
</dbReference>
<dbReference type="PROSITE" id="PS50914">
    <property type="entry name" value="BON"/>
    <property type="match status" value="1"/>
</dbReference>
<protein>
    <submittedName>
        <fullName evidence="3">BON domain-containing protein</fullName>
    </submittedName>
</protein>
<dbReference type="Pfam" id="PF04972">
    <property type="entry name" value="BON"/>
    <property type="match status" value="1"/>
</dbReference>
<proteinExistence type="predicted"/>
<name>A0A5C4RIG1_PHOLU</name>
<dbReference type="Proteomes" id="UP000307592">
    <property type="component" value="Unassembled WGS sequence"/>
</dbReference>
<sequence>MKNVKLAHLLAAIALGTTLVSNSVLAEESFKNKATQALDSAGQKIDDSMKNIDGYMGDSATTAKIKSELLAAKGINSSDISVKTEGRVVYISGFVKSEKQSREIIEIISTVKGVKSIQNGLTIKNNIFC</sequence>
<dbReference type="RefSeq" id="WP_139655611.1">
    <property type="nucleotide sequence ID" value="NZ_CAWOQH010000046.1"/>
</dbReference>
<dbReference type="Gene3D" id="3.30.1340.30">
    <property type="match status" value="1"/>
</dbReference>
<organism evidence="3 4">
    <name type="scientific">Photorhabdus luminescens subsp. sonorensis</name>
    <dbReference type="NCBI Taxonomy" id="1173677"/>
    <lineage>
        <taxon>Bacteria</taxon>
        <taxon>Pseudomonadati</taxon>
        <taxon>Pseudomonadota</taxon>
        <taxon>Gammaproteobacteria</taxon>
        <taxon>Enterobacterales</taxon>
        <taxon>Morganellaceae</taxon>
        <taxon>Photorhabdus</taxon>
    </lineage>
</organism>
<dbReference type="PANTHER" id="PTHR34606:SF11">
    <property type="entry name" value="OSMOTICALLY-INDUCIBLE PROTEIN Y"/>
    <property type="match status" value="1"/>
</dbReference>
<feature type="chain" id="PRO_5023005522" evidence="1">
    <location>
        <begin position="27"/>
        <end position="129"/>
    </location>
</feature>
<comment type="caution">
    <text evidence="3">The sequence shown here is derived from an EMBL/GenBank/DDBJ whole genome shotgun (WGS) entry which is preliminary data.</text>
</comment>
<evidence type="ECO:0000259" key="2">
    <source>
        <dbReference type="PROSITE" id="PS50914"/>
    </source>
</evidence>
<keyword evidence="1" id="KW-0732">Signal</keyword>
<dbReference type="InterPro" id="IPR051686">
    <property type="entry name" value="Lipoprotein_DolP"/>
</dbReference>
<dbReference type="PANTHER" id="PTHR34606">
    <property type="entry name" value="BON DOMAIN-CONTAINING PROTEIN"/>
    <property type="match status" value="1"/>
</dbReference>
<evidence type="ECO:0000313" key="3">
    <source>
        <dbReference type="EMBL" id="TNH43559.1"/>
    </source>
</evidence>
<dbReference type="AlphaFoldDB" id="A0A5C4RIG1"/>
<accession>A0A5C4RIG1</accession>
<reference evidence="3 4" key="1">
    <citation type="submission" date="2019-01" db="EMBL/GenBank/DDBJ databases">
        <title>Draft genome assembly of Photorhabdus luminescens subsp. sonorensis Caborca.</title>
        <authorList>
            <person name="Duong D.A."/>
            <person name="Espinosa-Artiles P."/>
            <person name="Orozco R.A."/>
            <person name="Molnar I."/>
            <person name="Stock P."/>
        </authorList>
    </citation>
    <scope>NUCLEOTIDE SEQUENCE [LARGE SCALE GENOMIC DNA]</scope>
    <source>
        <strain evidence="3 4">Caborca</strain>
    </source>
</reference>
<dbReference type="InterPro" id="IPR014004">
    <property type="entry name" value="Transpt-assoc_nodulatn_dom_bac"/>
</dbReference>
<gene>
    <name evidence="3" type="ORF">EP164_10385</name>
</gene>